<dbReference type="InterPro" id="IPR002716">
    <property type="entry name" value="PIN_dom"/>
</dbReference>
<proteinExistence type="predicted"/>
<dbReference type="Pfam" id="PF10130">
    <property type="entry name" value="PIN_2"/>
    <property type="match status" value="1"/>
</dbReference>
<dbReference type="CDD" id="cd09871">
    <property type="entry name" value="PIN_MtVapC28-VapC30-like"/>
    <property type="match status" value="1"/>
</dbReference>
<evidence type="ECO:0000259" key="1">
    <source>
        <dbReference type="Pfam" id="PF10130"/>
    </source>
</evidence>
<feature type="domain" description="PIN" evidence="1">
    <location>
        <begin position="5"/>
        <end position="127"/>
    </location>
</feature>
<dbReference type="SUPFAM" id="SSF88723">
    <property type="entry name" value="PIN domain-like"/>
    <property type="match status" value="1"/>
</dbReference>
<protein>
    <submittedName>
        <fullName evidence="2">Nucleotide-binding protein, PIN domain-containing protein</fullName>
    </submittedName>
</protein>
<sequence length="136" mass="15591">MTAIIVDTNIVFSALVNKNSKIASFLLEPNQLLVMPKFGFVELFKHKEKICSISKHSQDEILEILYQLIRHIDFYDENSISVNTLKKAWEIVKDVDPKDMLFVALTLELNGLLWTGDNKLRAGLKNKGFDAFFETN</sequence>
<organism evidence="2 3">
    <name type="scientific">Crenothrix polyspora</name>
    <dbReference type="NCBI Taxonomy" id="360316"/>
    <lineage>
        <taxon>Bacteria</taxon>
        <taxon>Pseudomonadati</taxon>
        <taxon>Pseudomonadota</taxon>
        <taxon>Gammaproteobacteria</taxon>
        <taxon>Methylococcales</taxon>
        <taxon>Crenotrichaceae</taxon>
        <taxon>Crenothrix</taxon>
    </lineage>
</organism>
<dbReference type="Gene3D" id="3.40.50.1010">
    <property type="entry name" value="5'-nuclease"/>
    <property type="match status" value="1"/>
</dbReference>
<evidence type="ECO:0000313" key="2">
    <source>
        <dbReference type="EMBL" id="SJM94902.1"/>
    </source>
</evidence>
<evidence type="ECO:0000313" key="3">
    <source>
        <dbReference type="Proteomes" id="UP000195667"/>
    </source>
</evidence>
<dbReference type="EMBL" id="FUKI01000138">
    <property type="protein sequence ID" value="SJM94902.1"/>
    <property type="molecule type" value="Genomic_DNA"/>
</dbReference>
<keyword evidence="3" id="KW-1185">Reference proteome</keyword>
<accession>A0A1R4HFA4</accession>
<dbReference type="InterPro" id="IPR029060">
    <property type="entry name" value="PIN-like_dom_sf"/>
</dbReference>
<dbReference type="AlphaFoldDB" id="A0A1R4HFA4"/>
<dbReference type="Proteomes" id="UP000195667">
    <property type="component" value="Unassembled WGS sequence"/>
</dbReference>
<reference evidence="3" key="1">
    <citation type="submission" date="2017-02" db="EMBL/GenBank/DDBJ databases">
        <authorList>
            <person name="Daims H."/>
        </authorList>
    </citation>
    <scope>NUCLEOTIDE SEQUENCE [LARGE SCALE GENOMIC DNA]</scope>
</reference>
<dbReference type="RefSeq" id="WP_087144537.1">
    <property type="nucleotide sequence ID" value="NZ_FUKI01000138.1"/>
</dbReference>
<gene>
    <name evidence="2" type="ORF">CRENPOLYSF1_600005</name>
</gene>
<name>A0A1R4HFA4_9GAMM</name>
<dbReference type="OrthoDB" id="799916at2"/>